<evidence type="ECO:0000256" key="2">
    <source>
        <dbReference type="ARBA" id="ARBA00022448"/>
    </source>
</evidence>
<evidence type="ECO:0000256" key="8">
    <source>
        <dbReference type="ARBA" id="ARBA00038436"/>
    </source>
</evidence>
<protein>
    <submittedName>
        <fullName evidence="11">TRAP transporter small permease</fullName>
    </submittedName>
</protein>
<evidence type="ECO:0000313" key="11">
    <source>
        <dbReference type="EMBL" id="MFD1065009.1"/>
    </source>
</evidence>
<name>A0ABW3NDZ9_9BACI</name>
<gene>
    <name evidence="11" type="ORF">ACFQ19_03130</name>
</gene>
<keyword evidence="2" id="KW-0813">Transport</keyword>
<evidence type="ECO:0000256" key="5">
    <source>
        <dbReference type="ARBA" id="ARBA00022692"/>
    </source>
</evidence>
<dbReference type="RefSeq" id="WP_379590542.1">
    <property type="nucleotide sequence ID" value="NZ_JBHTKK010000002.1"/>
</dbReference>
<dbReference type="InterPro" id="IPR007387">
    <property type="entry name" value="TRAP_DctQ"/>
</dbReference>
<evidence type="ECO:0000256" key="7">
    <source>
        <dbReference type="ARBA" id="ARBA00023136"/>
    </source>
</evidence>
<keyword evidence="7 9" id="KW-0472">Membrane</keyword>
<comment type="similarity">
    <text evidence="8">Belongs to the TRAP transporter small permease family.</text>
</comment>
<feature type="domain" description="Tripartite ATP-independent periplasmic transporters DctQ component" evidence="10">
    <location>
        <begin position="24"/>
        <end position="150"/>
    </location>
</feature>
<keyword evidence="12" id="KW-1185">Reference proteome</keyword>
<evidence type="ECO:0000256" key="3">
    <source>
        <dbReference type="ARBA" id="ARBA00022475"/>
    </source>
</evidence>
<keyword evidence="6 9" id="KW-1133">Transmembrane helix</keyword>
<evidence type="ECO:0000256" key="4">
    <source>
        <dbReference type="ARBA" id="ARBA00022519"/>
    </source>
</evidence>
<evidence type="ECO:0000256" key="9">
    <source>
        <dbReference type="SAM" id="Phobius"/>
    </source>
</evidence>
<dbReference type="Proteomes" id="UP001597041">
    <property type="component" value="Unassembled WGS sequence"/>
</dbReference>
<organism evidence="11 12">
    <name type="scientific">Oceanobacillus locisalsi</name>
    <dbReference type="NCBI Taxonomy" id="546107"/>
    <lineage>
        <taxon>Bacteria</taxon>
        <taxon>Bacillati</taxon>
        <taxon>Bacillota</taxon>
        <taxon>Bacilli</taxon>
        <taxon>Bacillales</taxon>
        <taxon>Bacillaceae</taxon>
        <taxon>Oceanobacillus</taxon>
    </lineage>
</organism>
<keyword evidence="4" id="KW-0997">Cell inner membrane</keyword>
<comment type="caution">
    <text evidence="11">The sequence shown here is derived from an EMBL/GenBank/DDBJ whole genome shotgun (WGS) entry which is preliminary data.</text>
</comment>
<dbReference type="EMBL" id="JBHTKK010000002">
    <property type="protein sequence ID" value="MFD1065009.1"/>
    <property type="molecule type" value="Genomic_DNA"/>
</dbReference>
<feature type="transmembrane region" description="Helical" evidence="9">
    <location>
        <begin position="14"/>
        <end position="35"/>
    </location>
</feature>
<feature type="transmembrane region" description="Helical" evidence="9">
    <location>
        <begin position="127"/>
        <end position="144"/>
    </location>
</feature>
<dbReference type="InterPro" id="IPR055348">
    <property type="entry name" value="DctQ"/>
</dbReference>
<feature type="transmembrane region" description="Helical" evidence="9">
    <location>
        <begin position="86"/>
        <end position="107"/>
    </location>
</feature>
<comment type="subcellular location">
    <subcellularLocation>
        <location evidence="1">Cell inner membrane</location>
        <topology evidence="1">Multi-pass membrane protein</topology>
    </subcellularLocation>
</comment>
<keyword evidence="5 9" id="KW-0812">Transmembrane</keyword>
<feature type="transmembrane region" description="Helical" evidence="9">
    <location>
        <begin position="47"/>
        <end position="65"/>
    </location>
</feature>
<evidence type="ECO:0000259" key="10">
    <source>
        <dbReference type="Pfam" id="PF04290"/>
    </source>
</evidence>
<dbReference type="Pfam" id="PF04290">
    <property type="entry name" value="DctQ"/>
    <property type="match status" value="1"/>
</dbReference>
<reference evidence="12" key="1">
    <citation type="journal article" date="2019" name="Int. J. Syst. Evol. Microbiol.">
        <title>The Global Catalogue of Microorganisms (GCM) 10K type strain sequencing project: providing services to taxonomists for standard genome sequencing and annotation.</title>
        <authorList>
            <consortium name="The Broad Institute Genomics Platform"/>
            <consortium name="The Broad Institute Genome Sequencing Center for Infectious Disease"/>
            <person name="Wu L."/>
            <person name="Ma J."/>
        </authorList>
    </citation>
    <scope>NUCLEOTIDE SEQUENCE [LARGE SCALE GENOMIC DNA]</scope>
    <source>
        <strain evidence="12">CCUG 56608</strain>
    </source>
</reference>
<keyword evidence="3" id="KW-1003">Cell membrane</keyword>
<evidence type="ECO:0000256" key="1">
    <source>
        <dbReference type="ARBA" id="ARBA00004429"/>
    </source>
</evidence>
<sequence>MRILKNITDKLEEYLLIIILLVICSTMVVQVFYRYILNDPLMWSEEFARFLLVWLTLLGMGYGVRKGIHIEMPFFFEKFSYNMQKVLQIGINILVLVFFIYLMPYVLEYTETQQMITSTSLGIPMSYLYLSLITGIVIVVIRLVEQIVHIIISMVKKTELRGGENR</sequence>
<evidence type="ECO:0000313" key="12">
    <source>
        <dbReference type="Proteomes" id="UP001597041"/>
    </source>
</evidence>
<dbReference type="PANTHER" id="PTHR35011">
    <property type="entry name" value="2,3-DIKETO-L-GULONATE TRAP TRANSPORTER SMALL PERMEASE PROTEIN YIAM"/>
    <property type="match status" value="1"/>
</dbReference>
<proteinExistence type="inferred from homology"/>
<evidence type="ECO:0000256" key="6">
    <source>
        <dbReference type="ARBA" id="ARBA00022989"/>
    </source>
</evidence>
<accession>A0ABW3NDZ9</accession>
<dbReference type="PANTHER" id="PTHR35011:SF2">
    <property type="entry name" value="2,3-DIKETO-L-GULONATE TRAP TRANSPORTER SMALL PERMEASE PROTEIN YIAM"/>
    <property type="match status" value="1"/>
</dbReference>